<evidence type="ECO:0000256" key="7">
    <source>
        <dbReference type="ARBA" id="ARBA00037847"/>
    </source>
</evidence>
<proteinExistence type="inferred from homology"/>
<name>G0TZP6_TRYVY</name>
<dbReference type="SUPFAM" id="SSF101576">
    <property type="entry name" value="Supernatant protein factor (SPF), C-terminal domain"/>
    <property type="match status" value="1"/>
</dbReference>
<reference evidence="12" key="1">
    <citation type="journal article" date="2012" name="Proc. Natl. Acad. Sci. U.S.A.">
        <title>Antigenic diversity is generated by distinct evolutionary mechanisms in African trypanosome species.</title>
        <authorList>
            <person name="Jackson A.P."/>
            <person name="Berry A."/>
            <person name="Aslett M."/>
            <person name="Allison H.C."/>
            <person name="Burton P."/>
            <person name="Vavrova-Anderson J."/>
            <person name="Brown R."/>
            <person name="Browne H."/>
            <person name="Corton N."/>
            <person name="Hauser H."/>
            <person name="Gamble J."/>
            <person name="Gilderthorp R."/>
            <person name="Marcello L."/>
            <person name="McQuillan J."/>
            <person name="Otto T.D."/>
            <person name="Quail M.A."/>
            <person name="Sanders M.J."/>
            <person name="van Tonder A."/>
            <person name="Ginger M.L."/>
            <person name="Field M.C."/>
            <person name="Barry J.D."/>
            <person name="Hertz-Fowler C."/>
            <person name="Berriman M."/>
        </authorList>
    </citation>
    <scope>NUCLEOTIDE SEQUENCE</scope>
    <source>
        <strain evidence="12">Y486</strain>
    </source>
</reference>
<dbReference type="GO" id="GO:0016020">
    <property type="term" value="C:membrane"/>
    <property type="evidence" value="ECO:0007669"/>
    <property type="project" value="UniProtKB-SubCell"/>
</dbReference>
<keyword evidence="3 8" id="KW-0812">Transmembrane</keyword>
<evidence type="ECO:0000256" key="6">
    <source>
        <dbReference type="ARBA" id="ARBA00023136"/>
    </source>
</evidence>
<evidence type="ECO:0000313" key="12">
    <source>
        <dbReference type="EMBL" id="CCC50074.1"/>
    </source>
</evidence>
<dbReference type="OMA" id="ETECYTE"/>
<dbReference type="InterPro" id="IPR015720">
    <property type="entry name" value="Emp24-like"/>
</dbReference>
<evidence type="ECO:0000256" key="3">
    <source>
        <dbReference type="ARBA" id="ARBA00022692"/>
    </source>
</evidence>
<feature type="domain" description="GOLD" evidence="11">
    <location>
        <begin position="33"/>
        <end position="150"/>
    </location>
</feature>
<evidence type="ECO:0000256" key="4">
    <source>
        <dbReference type="ARBA" id="ARBA00022729"/>
    </source>
</evidence>
<organism evidence="12">
    <name type="scientific">Trypanosoma vivax (strain Y486)</name>
    <dbReference type="NCBI Taxonomy" id="1055687"/>
    <lineage>
        <taxon>Eukaryota</taxon>
        <taxon>Discoba</taxon>
        <taxon>Euglenozoa</taxon>
        <taxon>Kinetoplastea</taxon>
        <taxon>Metakinetoplastina</taxon>
        <taxon>Trypanosomatida</taxon>
        <taxon>Trypanosomatidae</taxon>
        <taxon>Trypanosoma</taxon>
        <taxon>Duttonella</taxon>
    </lineage>
</organism>
<keyword evidence="6 9" id="KW-0472">Membrane</keyword>
<keyword evidence="5 9" id="KW-1133">Transmembrane helix</keyword>
<dbReference type="PROSITE" id="PS50866">
    <property type="entry name" value="GOLD"/>
    <property type="match status" value="1"/>
</dbReference>
<sequence>MQLLYATIWAAAIVFVCPAPASPFGTKIEAGGRECLVESVAAGGTLALSFRVTDGGSFDVDAVMYSTTVPPLRSMDDISFMHYNEALRALHTNTTTSIVNEWRRATEGSQTYTAPSVSETKHGLPAEVTVCFDNTFSRVSPKWVLFQFLKRDALELDPNAHTKAEAQIEEELYKHGSVLFDLATATERLRQVGEADRVKHEALARIIKAGLVGNIVLLATMAVYQYIALTRFLLRCKEG</sequence>
<dbReference type="Pfam" id="PF01105">
    <property type="entry name" value="EMP24_GP25L"/>
    <property type="match status" value="1"/>
</dbReference>
<evidence type="ECO:0000259" key="11">
    <source>
        <dbReference type="PROSITE" id="PS50866"/>
    </source>
</evidence>
<dbReference type="EMBL" id="HE573024">
    <property type="protein sequence ID" value="CCC50074.1"/>
    <property type="molecule type" value="Genomic_DNA"/>
</dbReference>
<feature type="signal peptide" evidence="10">
    <location>
        <begin position="1"/>
        <end position="21"/>
    </location>
</feature>
<dbReference type="SMART" id="SM01190">
    <property type="entry name" value="EMP24_GP25L"/>
    <property type="match status" value="1"/>
</dbReference>
<feature type="chain" id="PRO_5003410210" description="GOLD domain-containing protein" evidence="10">
    <location>
        <begin position="22"/>
        <end position="239"/>
    </location>
</feature>
<dbReference type="InterPro" id="IPR036598">
    <property type="entry name" value="GOLD_dom_sf"/>
</dbReference>
<protein>
    <recommendedName>
        <fullName evidence="11">GOLD domain-containing protein</fullName>
    </recommendedName>
</protein>
<evidence type="ECO:0000256" key="10">
    <source>
        <dbReference type="SAM" id="SignalP"/>
    </source>
</evidence>
<evidence type="ECO:0000256" key="5">
    <source>
        <dbReference type="ARBA" id="ARBA00022989"/>
    </source>
</evidence>
<comment type="subcellular location">
    <subcellularLocation>
        <location evidence="7">Endomembrane system</location>
        <topology evidence="7">Single-pass membrane protein</topology>
    </subcellularLocation>
    <subcellularLocation>
        <location evidence="1 8">Membrane</location>
        <topology evidence="1 8">Single-pass type I membrane protein</topology>
    </subcellularLocation>
</comment>
<dbReference type="VEuPathDB" id="TriTrypDB:TvY486_0806810"/>
<keyword evidence="4 10" id="KW-0732">Signal</keyword>
<accession>G0TZP6</accession>
<comment type="similarity">
    <text evidence="2 8">Belongs to the EMP24/GP25L family.</text>
</comment>
<evidence type="ECO:0000256" key="8">
    <source>
        <dbReference type="RuleBase" id="RU003827"/>
    </source>
</evidence>
<dbReference type="AlphaFoldDB" id="G0TZP6"/>
<dbReference type="GO" id="GO:0012505">
    <property type="term" value="C:endomembrane system"/>
    <property type="evidence" value="ECO:0007669"/>
    <property type="project" value="UniProtKB-SubCell"/>
</dbReference>
<evidence type="ECO:0000256" key="9">
    <source>
        <dbReference type="SAM" id="Phobius"/>
    </source>
</evidence>
<gene>
    <name evidence="12" type="ORF">TVY486_0806810</name>
</gene>
<evidence type="ECO:0000256" key="2">
    <source>
        <dbReference type="ARBA" id="ARBA00007104"/>
    </source>
</evidence>
<dbReference type="InterPro" id="IPR009038">
    <property type="entry name" value="GOLD_dom"/>
</dbReference>
<evidence type="ECO:0000256" key="1">
    <source>
        <dbReference type="ARBA" id="ARBA00004479"/>
    </source>
</evidence>
<feature type="transmembrane region" description="Helical" evidence="9">
    <location>
        <begin position="211"/>
        <end position="234"/>
    </location>
</feature>
<dbReference type="PANTHER" id="PTHR22811">
    <property type="entry name" value="TRANSMEMBRANE EMP24 DOMAIN-CONTAINING PROTEIN"/>
    <property type="match status" value="1"/>
</dbReference>